<comment type="caution">
    <text evidence="1">The sequence shown here is derived from an EMBL/GenBank/DDBJ whole genome shotgun (WGS) entry which is preliminary data.</text>
</comment>
<keyword evidence="2" id="KW-1185">Reference proteome</keyword>
<dbReference type="EMBL" id="LSDD01000113">
    <property type="protein sequence ID" value="KXB63339.1"/>
    <property type="molecule type" value="Genomic_DNA"/>
</dbReference>
<dbReference type="STRING" id="157687.HMPREF3180_01599"/>
<dbReference type="RefSeq" id="WP_006803879.1">
    <property type="nucleotide sequence ID" value="NZ_KQ960091.1"/>
</dbReference>
<protein>
    <submittedName>
        <fullName evidence="1">Uncharacterized protein</fullName>
    </submittedName>
</protein>
<name>A0A134A6K6_9FUSO</name>
<accession>A0A134A6K6</accession>
<organism evidence="1 2">
    <name type="scientific">Leptotrichia wadei</name>
    <dbReference type="NCBI Taxonomy" id="157687"/>
    <lineage>
        <taxon>Bacteria</taxon>
        <taxon>Fusobacteriati</taxon>
        <taxon>Fusobacteriota</taxon>
        <taxon>Fusobacteriia</taxon>
        <taxon>Fusobacteriales</taxon>
        <taxon>Leptotrichiaceae</taxon>
        <taxon>Leptotrichia</taxon>
    </lineage>
</organism>
<dbReference type="PATRIC" id="fig|157687.3.peg.1590"/>
<dbReference type="AlphaFoldDB" id="A0A134A6K6"/>
<gene>
    <name evidence="1" type="ORF">HMPREF3180_01599</name>
</gene>
<reference evidence="2" key="1">
    <citation type="submission" date="2016-01" db="EMBL/GenBank/DDBJ databases">
        <authorList>
            <person name="Mitreva M."/>
            <person name="Pepin K.H."/>
            <person name="Mihindukulasuriya K.A."/>
            <person name="Fulton R."/>
            <person name="Fronick C."/>
            <person name="O'Laughlin M."/>
            <person name="Miner T."/>
            <person name="Herter B."/>
            <person name="Rosa B.A."/>
            <person name="Cordes M."/>
            <person name="Tomlinson C."/>
            <person name="Wollam A."/>
            <person name="Palsikar V.B."/>
            <person name="Mardis E.R."/>
            <person name="Wilson R.K."/>
        </authorList>
    </citation>
    <scope>NUCLEOTIDE SEQUENCE [LARGE SCALE GENOMIC DNA]</scope>
    <source>
        <strain evidence="2">KA00185</strain>
    </source>
</reference>
<evidence type="ECO:0000313" key="1">
    <source>
        <dbReference type="EMBL" id="KXB63339.1"/>
    </source>
</evidence>
<evidence type="ECO:0000313" key="2">
    <source>
        <dbReference type="Proteomes" id="UP000070483"/>
    </source>
</evidence>
<dbReference type="Proteomes" id="UP000070483">
    <property type="component" value="Unassembled WGS sequence"/>
</dbReference>
<proteinExistence type="predicted"/>
<sequence>MENLEIQFEENLAKTLEVLAKQKGITVKDKVDGENLLYEYIAFELAAPTNLFDEIKEFLNSKIDEMFK</sequence>